<name>A0A508WRF8_9HYPH</name>
<organism evidence="2">
    <name type="scientific">Sinorhizobium medicae</name>
    <dbReference type="NCBI Taxonomy" id="110321"/>
    <lineage>
        <taxon>Bacteria</taxon>
        <taxon>Pseudomonadati</taxon>
        <taxon>Pseudomonadota</taxon>
        <taxon>Alphaproteobacteria</taxon>
        <taxon>Hyphomicrobiales</taxon>
        <taxon>Rhizobiaceae</taxon>
        <taxon>Sinorhizobium/Ensifer group</taxon>
        <taxon>Sinorhizobium</taxon>
    </lineage>
</organism>
<dbReference type="Proteomes" id="UP000507954">
    <property type="component" value="Unassembled WGS sequence"/>
</dbReference>
<proteinExistence type="predicted"/>
<reference evidence="2" key="1">
    <citation type="submission" date="2019-06" db="EMBL/GenBank/DDBJ databases">
        <authorList>
            <person name="Le Quere A."/>
            <person name="Colella S."/>
        </authorList>
    </citation>
    <scope>NUCLEOTIDE SEQUENCE</scope>
    <source>
        <strain evidence="2">EmedicaeMD41</strain>
    </source>
</reference>
<gene>
    <name evidence="2" type="ORF">EMEDMD4_1310089</name>
</gene>
<accession>A0A508WRF8</accession>
<dbReference type="AlphaFoldDB" id="A0A508WRF8"/>
<sequence length="82" mass="9042">MQADRQQLGHHERSRPSRLRPNSGAALPVVAGPGRRSPGRGPRRVPSPADTAFGALPQNRQLSPRVRDFLDWVLKLLSEADL</sequence>
<evidence type="ECO:0000256" key="1">
    <source>
        <dbReference type="SAM" id="MobiDB-lite"/>
    </source>
</evidence>
<evidence type="ECO:0000313" key="2">
    <source>
        <dbReference type="EMBL" id="VTZ60095.1"/>
    </source>
</evidence>
<protein>
    <submittedName>
        <fullName evidence="2">Uncharacterized protein</fullName>
    </submittedName>
</protein>
<feature type="region of interest" description="Disordered" evidence="1">
    <location>
        <begin position="1"/>
        <end position="60"/>
    </location>
</feature>
<dbReference type="EMBL" id="CABFNB010000037">
    <property type="protein sequence ID" value="VTZ60095.1"/>
    <property type="molecule type" value="Genomic_DNA"/>
</dbReference>